<dbReference type="AlphaFoldDB" id="W4M803"/>
<dbReference type="PANTHER" id="PTHR34107">
    <property type="entry name" value="SLL0198 PROTEIN-RELATED"/>
    <property type="match status" value="1"/>
</dbReference>
<feature type="domain" description="Putative restriction endonuclease" evidence="1">
    <location>
        <begin position="13"/>
        <end position="178"/>
    </location>
</feature>
<dbReference type="HOGENOM" id="CLU_076312_3_2_7"/>
<dbReference type="Pfam" id="PF05685">
    <property type="entry name" value="Uma2"/>
    <property type="match status" value="1"/>
</dbReference>
<gene>
    <name evidence="2" type="ORF">ETSY2_18040</name>
</gene>
<keyword evidence="3" id="KW-1185">Reference proteome</keyword>
<proteinExistence type="predicted"/>
<dbReference type="SUPFAM" id="SSF52980">
    <property type="entry name" value="Restriction endonuclease-like"/>
    <property type="match status" value="1"/>
</dbReference>
<dbReference type="PATRIC" id="fig|1429439.4.peg.3058"/>
<dbReference type="Gene3D" id="3.90.1570.10">
    <property type="entry name" value="tt1808, chain A"/>
    <property type="match status" value="1"/>
</dbReference>
<evidence type="ECO:0000313" key="2">
    <source>
        <dbReference type="EMBL" id="ETX06288.1"/>
    </source>
</evidence>
<dbReference type="InterPro" id="IPR011335">
    <property type="entry name" value="Restrct_endonuc-II-like"/>
</dbReference>
<evidence type="ECO:0000313" key="3">
    <source>
        <dbReference type="Proteomes" id="UP000019140"/>
    </source>
</evidence>
<reference evidence="2 3" key="1">
    <citation type="journal article" date="2014" name="Nature">
        <title>An environmental bacterial taxon with a large and distinct metabolic repertoire.</title>
        <authorList>
            <person name="Wilson M.C."/>
            <person name="Mori T."/>
            <person name="Ruckert C."/>
            <person name="Uria A.R."/>
            <person name="Helf M.J."/>
            <person name="Takada K."/>
            <person name="Gernert C."/>
            <person name="Steffens U.A."/>
            <person name="Heycke N."/>
            <person name="Schmitt S."/>
            <person name="Rinke C."/>
            <person name="Helfrich E.J."/>
            <person name="Brachmann A.O."/>
            <person name="Gurgui C."/>
            <person name="Wakimoto T."/>
            <person name="Kracht M."/>
            <person name="Crusemann M."/>
            <person name="Hentschel U."/>
            <person name="Abe I."/>
            <person name="Matsunaga S."/>
            <person name="Kalinowski J."/>
            <person name="Takeyama H."/>
            <person name="Piel J."/>
        </authorList>
    </citation>
    <scope>NUCLEOTIDE SEQUENCE [LARGE SCALE GENOMIC DNA]</scope>
    <source>
        <strain evidence="3">TSY2</strain>
    </source>
</reference>
<dbReference type="CDD" id="cd06260">
    <property type="entry name" value="DUF820-like"/>
    <property type="match status" value="1"/>
</dbReference>
<protein>
    <recommendedName>
        <fullName evidence="1">Putative restriction endonuclease domain-containing protein</fullName>
    </recommendedName>
</protein>
<dbReference type="InterPro" id="IPR008538">
    <property type="entry name" value="Uma2"/>
</dbReference>
<dbReference type="InterPro" id="IPR012296">
    <property type="entry name" value="Nuclease_put_TT1808"/>
</dbReference>
<evidence type="ECO:0000259" key="1">
    <source>
        <dbReference type="Pfam" id="PF05685"/>
    </source>
</evidence>
<sequence>MTTLAKSKCTPEALLTMPDGDAYELAGGELVERQMGFRSSRVGGRLFRLLDVHCDREQLGWVLPSDAGYQCFPDDPRKVRKPDVSFIRADRLSARDEPEGWATIAPDLVVEVISPNELFEAVAIKVDEYLMAGVPLVWVIDTATQKVYVYRHEDRGEILTASDELSGEDIVHGFRCRVADLFAPPAGVT</sequence>
<dbReference type="PANTHER" id="PTHR34107:SF1">
    <property type="entry name" value="SLL0198 PROTEIN"/>
    <property type="match status" value="1"/>
</dbReference>
<dbReference type="Proteomes" id="UP000019140">
    <property type="component" value="Unassembled WGS sequence"/>
</dbReference>
<comment type="caution">
    <text evidence="2">The sequence shown here is derived from an EMBL/GenBank/DDBJ whole genome shotgun (WGS) entry which is preliminary data.</text>
</comment>
<dbReference type="EMBL" id="AZHX01000741">
    <property type="protein sequence ID" value="ETX06288.1"/>
    <property type="molecule type" value="Genomic_DNA"/>
</dbReference>
<name>W4M803_9BACT</name>
<accession>W4M803</accession>
<organism evidence="2 3">
    <name type="scientific">Candidatus Entotheonella gemina</name>
    <dbReference type="NCBI Taxonomy" id="1429439"/>
    <lineage>
        <taxon>Bacteria</taxon>
        <taxon>Pseudomonadati</taxon>
        <taxon>Nitrospinota/Tectimicrobiota group</taxon>
        <taxon>Candidatus Tectimicrobiota</taxon>
        <taxon>Candidatus Entotheonellia</taxon>
        <taxon>Candidatus Entotheonellales</taxon>
        <taxon>Candidatus Entotheonellaceae</taxon>
        <taxon>Candidatus Entotheonella</taxon>
    </lineage>
</organism>